<dbReference type="AlphaFoldDB" id="A0A914MKE9"/>
<reference evidence="3" key="1">
    <citation type="submission" date="2022-11" db="UniProtKB">
        <authorList>
            <consortium name="WormBaseParasite"/>
        </authorList>
    </citation>
    <scope>IDENTIFICATION</scope>
</reference>
<evidence type="ECO:0000313" key="3">
    <source>
        <dbReference type="WBParaSite" id="Minc3s01648g25329"/>
    </source>
</evidence>
<organism evidence="2 3">
    <name type="scientific">Meloidogyne incognita</name>
    <name type="common">Southern root-knot nematode worm</name>
    <name type="synonym">Oxyuris incognita</name>
    <dbReference type="NCBI Taxonomy" id="6306"/>
    <lineage>
        <taxon>Eukaryota</taxon>
        <taxon>Metazoa</taxon>
        <taxon>Ecdysozoa</taxon>
        <taxon>Nematoda</taxon>
        <taxon>Chromadorea</taxon>
        <taxon>Rhabditida</taxon>
        <taxon>Tylenchina</taxon>
        <taxon>Tylenchomorpha</taxon>
        <taxon>Tylenchoidea</taxon>
        <taxon>Meloidogynidae</taxon>
        <taxon>Meloidogyninae</taxon>
        <taxon>Meloidogyne</taxon>
        <taxon>Meloidogyne incognita group</taxon>
    </lineage>
</organism>
<dbReference type="WBParaSite" id="Minc3s01648g25329">
    <property type="protein sequence ID" value="Minc3s01648g25329"/>
    <property type="gene ID" value="Minc3s01648g25329"/>
</dbReference>
<evidence type="ECO:0000256" key="1">
    <source>
        <dbReference type="SAM" id="MobiDB-lite"/>
    </source>
</evidence>
<name>A0A914MKE9_MELIC</name>
<keyword evidence="2" id="KW-1185">Reference proteome</keyword>
<evidence type="ECO:0000313" key="2">
    <source>
        <dbReference type="Proteomes" id="UP000887563"/>
    </source>
</evidence>
<sequence>MCNELIIEPTEQINKSLDSAEIVELSESKSNESGEQQEENCGEPELSVHAQYILLEALNNLKKILGEMAQEHKHPIHHLISRCGDPDPGKSGSMVWAWILFLRVWAVS</sequence>
<feature type="region of interest" description="Disordered" evidence="1">
    <location>
        <begin position="24"/>
        <end position="44"/>
    </location>
</feature>
<dbReference type="Proteomes" id="UP000887563">
    <property type="component" value="Unplaced"/>
</dbReference>
<protein>
    <submittedName>
        <fullName evidence="3">Uncharacterized protein</fullName>
    </submittedName>
</protein>
<proteinExistence type="predicted"/>
<accession>A0A914MKE9</accession>